<organism evidence="1 2">
    <name type="scientific">Sphingomonas alpina</name>
    <dbReference type="NCBI Taxonomy" id="653931"/>
    <lineage>
        <taxon>Bacteria</taxon>
        <taxon>Pseudomonadati</taxon>
        <taxon>Pseudomonadota</taxon>
        <taxon>Alphaproteobacteria</taxon>
        <taxon>Sphingomonadales</taxon>
        <taxon>Sphingomonadaceae</taxon>
        <taxon>Sphingomonas</taxon>
    </lineage>
</organism>
<dbReference type="EMBL" id="CP061038">
    <property type="protein sequence ID" value="QNQ08077.1"/>
    <property type="molecule type" value="Genomic_DNA"/>
</dbReference>
<evidence type="ECO:0000313" key="2">
    <source>
        <dbReference type="Proteomes" id="UP000516148"/>
    </source>
</evidence>
<evidence type="ECO:0000313" key="1">
    <source>
        <dbReference type="EMBL" id="QNQ08077.1"/>
    </source>
</evidence>
<gene>
    <name evidence="1" type="ORF">H3Z74_14990</name>
</gene>
<dbReference type="RefSeq" id="WP_187760408.1">
    <property type="nucleotide sequence ID" value="NZ_CP061038.1"/>
</dbReference>
<reference evidence="1 2" key="1">
    <citation type="submission" date="2020-09" db="EMBL/GenBank/DDBJ databases">
        <title>Sphingomonas sp., a new species isolated from pork steak.</title>
        <authorList>
            <person name="Heidler von Heilborn D."/>
        </authorList>
    </citation>
    <scope>NUCLEOTIDE SEQUENCE [LARGE SCALE GENOMIC DNA]</scope>
    <source>
        <strain evidence="2">S8-3T</strain>
    </source>
</reference>
<dbReference type="AlphaFoldDB" id="A0A7H0LEH4"/>
<dbReference type="KEGG" id="spap:H3Z74_14990"/>
<evidence type="ECO:0008006" key="3">
    <source>
        <dbReference type="Google" id="ProtNLM"/>
    </source>
</evidence>
<accession>A0A7H0LEH4</accession>
<proteinExistence type="predicted"/>
<protein>
    <recommendedName>
        <fullName evidence="3">ACT domain-containing protein</fullName>
    </recommendedName>
</protein>
<sequence length="87" mass="9754">MRDLAVVEFRIRALADVQTLLRLVNNFAQRGLTPSDLTARVDGAWLDISIRQPGLDPMGASLIAEKMRATHQVSAVEIRAPWEMVRQ</sequence>
<name>A0A7H0LEH4_9SPHN</name>
<dbReference type="Proteomes" id="UP000516148">
    <property type="component" value="Chromosome"/>
</dbReference>
<keyword evidence="2" id="KW-1185">Reference proteome</keyword>